<feature type="domain" description="AB hydrolase-1" evidence="1">
    <location>
        <begin position="32"/>
        <end position="80"/>
    </location>
</feature>
<reference evidence="2 3" key="1">
    <citation type="journal article" date="2021" name="Nat. Plants">
        <title>The Taxus genome provides insights into paclitaxel biosynthesis.</title>
        <authorList>
            <person name="Xiong X."/>
            <person name="Gou J."/>
            <person name="Liao Q."/>
            <person name="Li Y."/>
            <person name="Zhou Q."/>
            <person name="Bi G."/>
            <person name="Li C."/>
            <person name="Du R."/>
            <person name="Wang X."/>
            <person name="Sun T."/>
            <person name="Guo L."/>
            <person name="Liang H."/>
            <person name="Lu P."/>
            <person name="Wu Y."/>
            <person name="Zhang Z."/>
            <person name="Ro D.K."/>
            <person name="Shang Y."/>
            <person name="Huang S."/>
            <person name="Yan J."/>
        </authorList>
    </citation>
    <scope>NUCLEOTIDE SEQUENCE [LARGE SCALE GENOMIC DNA]</scope>
    <source>
        <strain evidence="2">Ta-2019</strain>
    </source>
</reference>
<feature type="non-terminal residue" evidence="2">
    <location>
        <position position="1"/>
    </location>
</feature>
<dbReference type="InterPro" id="IPR029058">
    <property type="entry name" value="AB_hydrolase_fold"/>
</dbReference>
<dbReference type="SUPFAM" id="SSF53474">
    <property type="entry name" value="alpha/beta-Hydrolases"/>
    <property type="match status" value="1"/>
</dbReference>
<name>A0AA38LLX5_TAXCH</name>
<protein>
    <recommendedName>
        <fullName evidence="1">AB hydrolase-1 domain-containing protein</fullName>
    </recommendedName>
</protein>
<dbReference type="PANTHER" id="PTHR43689">
    <property type="entry name" value="HYDROLASE"/>
    <property type="match status" value="1"/>
</dbReference>
<organism evidence="2 3">
    <name type="scientific">Taxus chinensis</name>
    <name type="common">Chinese yew</name>
    <name type="synonym">Taxus wallichiana var. chinensis</name>
    <dbReference type="NCBI Taxonomy" id="29808"/>
    <lineage>
        <taxon>Eukaryota</taxon>
        <taxon>Viridiplantae</taxon>
        <taxon>Streptophyta</taxon>
        <taxon>Embryophyta</taxon>
        <taxon>Tracheophyta</taxon>
        <taxon>Spermatophyta</taxon>
        <taxon>Pinopsida</taxon>
        <taxon>Pinidae</taxon>
        <taxon>Conifers II</taxon>
        <taxon>Cupressales</taxon>
        <taxon>Taxaceae</taxon>
        <taxon>Taxus</taxon>
    </lineage>
</organism>
<keyword evidence="3" id="KW-1185">Reference proteome</keyword>
<dbReference type="Gene3D" id="3.40.50.1820">
    <property type="entry name" value="alpha/beta hydrolase"/>
    <property type="match status" value="1"/>
</dbReference>
<proteinExistence type="predicted"/>
<sequence length="102" mass="11723">VGRLHCLLPCWEDAAVDFMLSGGYKVAAHIKEIEKKTLVIWGDNDKIISKEYAKRLQNELKESKLQYISKCGHIPHVEKPDIVANMIIDFLKYEHAEDLISE</sequence>
<evidence type="ECO:0000313" key="2">
    <source>
        <dbReference type="EMBL" id="KAH9329778.1"/>
    </source>
</evidence>
<dbReference type="Proteomes" id="UP000824469">
    <property type="component" value="Unassembled WGS sequence"/>
</dbReference>
<dbReference type="PANTHER" id="PTHR43689:SF8">
    <property type="entry name" value="ALPHA_BETA-HYDROLASES SUPERFAMILY PROTEIN"/>
    <property type="match status" value="1"/>
</dbReference>
<evidence type="ECO:0000313" key="3">
    <source>
        <dbReference type="Proteomes" id="UP000824469"/>
    </source>
</evidence>
<dbReference type="AlphaFoldDB" id="A0AA38LLX5"/>
<evidence type="ECO:0000259" key="1">
    <source>
        <dbReference type="Pfam" id="PF00561"/>
    </source>
</evidence>
<accession>A0AA38LLX5</accession>
<dbReference type="EMBL" id="JAHRHJ020000001">
    <property type="protein sequence ID" value="KAH9329778.1"/>
    <property type="molecule type" value="Genomic_DNA"/>
</dbReference>
<dbReference type="Pfam" id="PF00561">
    <property type="entry name" value="Abhydrolase_1"/>
    <property type="match status" value="1"/>
</dbReference>
<comment type="caution">
    <text evidence="2">The sequence shown here is derived from an EMBL/GenBank/DDBJ whole genome shotgun (WGS) entry which is preliminary data.</text>
</comment>
<dbReference type="OMA" id="MKSGGYN"/>
<dbReference type="InterPro" id="IPR000073">
    <property type="entry name" value="AB_hydrolase_1"/>
</dbReference>
<gene>
    <name evidence="2" type="ORF">KI387_001886</name>
</gene>